<protein>
    <submittedName>
        <fullName evidence="12">Uncharacterized protein</fullName>
    </submittedName>
</protein>
<dbReference type="InterPro" id="IPR031628">
    <property type="entry name" value="BCOR"/>
</dbReference>
<feature type="domain" description="BCL-6 corepressor non-ankyrin-repeat" evidence="10">
    <location>
        <begin position="49"/>
        <end position="147"/>
    </location>
</feature>
<keyword evidence="3" id="KW-0597">Phosphoprotein</keyword>
<evidence type="ECO:0000256" key="6">
    <source>
        <dbReference type="ARBA" id="ARBA00023242"/>
    </source>
</evidence>
<keyword evidence="2" id="KW-1017">Isopeptide bond</keyword>
<dbReference type="PROSITE" id="PS50297">
    <property type="entry name" value="ANK_REP_REGION"/>
    <property type="match status" value="2"/>
</dbReference>
<evidence type="ECO:0000256" key="4">
    <source>
        <dbReference type="ARBA" id="ARBA00022737"/>
    </source>
</evidence>
<evidence type="ECO:0000256" key="8">
    <source>
        <dbReference type="PROSITE-ProRule" id="PRU00023"/>
    </source>
</evidence>
<comment type="similarity">
    <text evidence="7">Belongs to the BCOR family.</text>
</comment>
<feature type="compositionally biased region" description="Low complexity" evidence="9">
    <location>
        <begin position="19"/>
        <end position="34"/>
    </location>
</feature>
<keyword evidence="6" id="KW-0539">Nucleus</keyword>
<keyword evidence="8" id="KW-0040">ANK repeat</keyword>
<dbReference type="Proteomes" id="UP000261500">
    <property type="component" value="Unplaced"/>
</dbReference>
<dbReference type="Gene3D" id="3.10.260.40">
    <property type="entry name" value="BCL-6 corepressor, PCGF1 binding domain"/>
    <property type="match status" value="1"/>
</dbReference>
<feature type="compositionally biased region" description="Basic and acidic residues" evidence="9">
    <location>
        <begin position="135"/>
        <end position="145"/>
    </location>
</feature>
<feature type="compositionally biased region" description="Basic residues" evidence="9">
    <location>
        <begin position="91"/>
        <end position="101"/>
    </location>
</feature>
<evidence type="ECO:0000313" key="13">
    <source>
        <dbReference type="Proteomes" id="UP000261500"/>
    </source>
</evidence>
<dbReference type="Pfam" id="PF12796">
    <property type="entry name" value="Ank_2"/>
    <property type="match status" value="1"/>
</dbReference>
<dbReference type="PANTHER" id="PTHR24117:SF8">
    <property type="entry name" value="BCL-6 COREPRESSOR"/>
    <property type="match status" value="1"/>
</dbReference>
<dbReference type="Ensembl" id="ENSPLAT00000031116.1">
    <property type="protein sequence ID" value="ENSPLAP00000016593.1"/>
    <property type="gene ID" value="ENSPLAG00000020799.1"/>
</dbReference>
<feature type="region of interest" description="Disordered" evidence="9">
    <location>
        <begin position="470"/>
        <end position="492"/>
    </location>
</feature>
<evidence type="ECO:0000256" key="9">
    <source>
        <dbReference type="SAM" id="MobiDB-lite"/>
    </source>
</evidence>
<accession>A0A3B3UUQ0</accession>
<sequence>RVGDGLAVPFCPPPPLPALTPCSPSAPVPGVAAPALPPSQPKDRPLQPSLYSGDRGLKEPKRGPPSPAPELCVGGVPPLKPRRHSDTDKPKGKRPCKTKHTGQRDRDREREREKRKEAAPTSPGQRSAPDLGSAEDDKVSADRGSRVPPGLHRTPPLEPSAVRPIPPEARRLIVNKNAGETLLQRAARLGYEEVVLYCLENRVCEVNHRDYAGYCALHEACARGWLSIVQHLLDYGADINCSAQDGTRPIHDAVENDHLDVVRVLLSYGADPTLATYSGRSLLKMTRSDSMERFLSDYFADLQGRSDDDPGLYWEFYGSAVCESGEEGGVYNILADAPGPDNEDEDEKREVFEFEFSDRPLLPCYNIQVSLSQGPRNWLLLSDVLRRLRMSARAFRQAFPHMEVVTVAEAEFYRQASLSQLFSCPEELEGFHPDSKDLLDLVEDSAELAALLGSTLEFLDDRWEHPADKLKDKMKAAGPKNKKTNKKACKPL</sequence>
<reference evidence="12" key="2">
    <citation type="submission" date="2025-09" db="UniProtKB">
        <authorList>
            <consortium name="Ensembl"/>
        </authorList>
    </citation>
    <scope>IDENTIFICATION</scope>
</reference>
<comment type="subcellular location">
    <subcellularLocation>
        <location evidence="1">Nucleus</location>
    </subcellularLocation>
</comment>
<dbReference type="Pfam" id="PF15808">
    <property type="entry name" value="BCOR"/>
    <property type="match status" value="1"/>
</dbReference>
<name>A0A3B3UUQ0_9TELE</name>
<dbReference type="GeneTree" id="ENSGT00940000153737"/>
<evidence type="ECO:0000313" key="12">
    <source>
        <dbReference type="Ensembl" id="ENSPLAP00000016593.1"/>
    </source>
</evidence>
<evidence type="ECO:0000259" key="10">
    <source>
        <dbReference type="Pfam" id="PF15808"/>
    </source>
</evidence>
<feature type="compositionally biased region" description="Basic and acidic residues" evidence="9">
    <location>
        <begin position="102"/>
        <end position="118"/>
    </location>
</feature>
<dbReference type="SMART" id="SM00248">
    <property type="entry name" value="ANK"/>
    <property type="match status" value="3"/>
</dbReference>
<dbReference type="GO" id="GO:0000122">
    <property type="term" value="P:negative regulation of transcription by RNA polymerase II"/>
    <property type="evidence" value="ECO:0007669"/>
    <property type="project" value="TreeGrafter"/>
</dbReference>
<dbReference type="InterPro" id="IPR036770">
    <property type="entry name" value="Ankyrin_rpt-contain_sf"/>
</dbReference>
<dbReference type="PROSITE" id="PS50088">
    <property type="entry name" value="ANK_REPEAT"/>
    <property type="match status" value="2"/>
</dbReference>
<evidence type="ECO:0000256" key="3">
    <source>
        <dbReference type="ARBA" id="ARBA00022553"/>
    </source>
</evidence>
<feature type="repeat" description="ANK" evidence="8">
    <location>
        <begin position="245"/>
        <end position="277"/>
    </location>
</feature>
<dbReference type="GO" id="GO:0005634">
    <property type="term" value="C:nucleus"/>
    <property type="evidence" value="ECO:0007669"/>
    <property type="project" value="UniProtKB-SubCell"/>
</dbReference>
<proteinExistence type="inferred from homology"/>
<feature type="domain" description="BCL-6 corepressor PCGF1 binding" evidence="11">
    <location>
        <begin position="350"/>
        <end position="461"/>
    </location>
</feature>
<dbReference type="AlphaFoldDB" id="A0A3B3UUQ0"/>
<feature type="compositionally biased region" description="Basic residues" evidence="9">
    <location>
        <begin position="480"/>
        <end position="492"/>
    </location>
</feature>
<reference evidence="12" key="1">
    <citation type="submission" date="2025-08" db="UniProtKB">
        <authorList>
            <consortium name="Ensembl"/>
        </authorList>
    </citation>
    <scope>IDENTIFICATION</scope>
</reference>
<evidence type="ECO:0000256" key="7">
    <source>
        <dbReference type="ARBA" id="ARBA00034703"/>
    </source>
</evidence>
<dbReference type="PANTHER" id="PTHR24117">
    <property type="entry name" value="AGAP007537-PB"/>
    <property type="match status" value="1"/>
</dbReference>
<dbReference type="InterPro" id="IPR038227">
    <property type="entry name" value="PUFD_som_sf"/>
</dbReference>
<dbReference type="Pfam" id="PF16553">
    <property type="entry name" value="PUFD"/>
    <property type="match status" value="1"/>
</dbReference>
<dbReference type="Gene3D" id="1.25.40.20">
    <property type="entry name" value="Ankyrin repeat-containing domain"/>
    <property type="match status" value="1"/>
</dbReference>
<dbReference type="InterPro" id="IPR002110">
    <property type="entry name" value="Ankyrin_rpt"/>
</dbReference>
<dbReference type="FunFam" id="1.25.40.20:FF:000032">
    <property type="entry name" value="BCL-6 corepressor isoform X1"/>
    <property type="match status" value="1"/>
</dbReference>
<evidence type="ECO:0000256" key="1">
    <source>
        <dbReference type="ARBA" id="ARBA00004123"/>
    </source>
</evidence>
<dbReference type="InterPro" id="IPR032365">
    <property type="entry name" value="PUFD"/>
</dbReference>
<evidence type="ECO:0000256" key="5">
    <source>
        <dbReference type="ARBA" id="ARBA00022843"/>
    </source>
</evidence>
<keyword evidence="4" id="KW-0677">Repeat</keyword>
<dbReference type="SUPFAM" id="SSF48403">
    <property type="entry name" value="Ankyrin repeat"/>
    <property type="match status" value="1"/>
</dbReference>
<keyword evidence="13" id="KW-1185">Reference proteome</keyword>
<dbReference type="InterPro" id="IPR047144">
    <property type="entry name" value="BCOR-like"/>
</dbReference>
<keyword evidence="5" id="KW-0832">Ubl conjugation</keyword>
<dbReference type="CDD" id="cd14261">
    <property type="entry name" value="PUFD"/>
    <property type="match status" value="1"/>
</dbReference>
<organism evidence="12 13">
    <name type="scientific">Poecilia latipinna</name>
    <name type="common">sailfin molly</name>
    <dbReference type="NCBI Taxonomy" id="48699"/>
    <lineage>
        <taxon>Eukaryota</taxon>
        <taxon>Metazoa</taxon>
        <taxon>Chordata</taxon>
        <taxon>Craniata</taxon>
        <taxon>Vertebrata</taxon>
        <taxon>Euteleostomi</taxon>
        <taxon>Actinopterygii</taxon>
        <taxon>Neopterygii</taxon>
        <taxon>Teleostei</taxon>
        <taxon>Neoteleostei</taxon>
        <taxon>Acanthomorphata</taxon>
        <taxon>Ovalentaria</taxon>
        <taxon>Atherinomorphae</taxon>
        <taxon>Cyprinodontiformes</taxon>
        <taxon>Poeciliidae</taxon>
        <taxon>Poeciliinae</taxon>
        <taxon>Poecilia</taxon>
    </lineage>
</organism>
<evidence type="ECO:0000259" key="11">
    <source>
        <dbReference type="Pfam" id="PF16553"/>
    </source>
</evidence>
<feature type="region of interest" description="Disordered" evidence="9">
    <location>
        <begin position="1"/>
        <end position="164"/>
    </location>
</feature>
<evidence type="ECO:0000256" key="2">
    <source>
        <dbReference type="ARBA" id="ARBA00022499"/>
    </source>
</evidence>
<dbReference type="GO" id="GO:0003714">
    <property type="term" value="F:transcription corepressor activity"/>
    <property type="evidence" value="ECO:0007669"/>
    <property type="project" value="TreeGrafter"/>
</dbReference>
<dbReference type="STRING" id="48699.ENSPLAP00000016593"/>
<feature type="repeat" description="ANK" evidence="8">
    <location>
        <begin position="212"/>
        <end position="244"/>
    </location>
</feature>